<dbReference type="Proteomes" id="UP000266673">
    <property type="component" value="Unassembled WGS sequence"/>
</dbReference>
<evidence type="ECO:0000313" key="1">
    <source>
        <dbReference type="EMBL" id="RIA99876.1"/>
    </source>
</evidence>
<evidence type="ECO:0000313" key="2">
    <source>
        <dbReference type="Proteomes" id="UP000266673"/>
    </source>
</evidence>
<protein>
    <submittedName>
        <fullName evidence="1">Uncharacterized protein</fullName>
    </submittedName>
</protein>
<organism evidence="1 2">
    <name type="scientific">Gigaspora rosea</name>
    <dbReference type="NCBI Taxonomy" id="44941"/>
    <lineage>
        <taxon>Eukaryota</taxon>
        <taxon>Fungi</taxon>
        <taxon>Fungi incertae sedis</taxon>
        <taxon>Mucoromycota</taxon>
        <taxon>Glomeromycotina</taxon>
        <taxon>Glomeromycetes</taxon>
        <taxon>Diversisporales</taxon>
        <taxon>Gigasporaceae</taxon>
        <taxon>Gigaspora</taxon>
    </lineage>
</organism>
<gene>
    <name evidence="1" type="ORF">C2G38_2236949</name>
</gene>
<comment type="caution">
    <text evidence="1">The sequence shown here is derived from an EMBL/GenBank/DDBJ whole genome shotgun (WGS) entry which is preliminary data.</text>
</comment>
<reference evidence="1 2" key="1">
    <citation type="submission" date="2018-06" db="EMBL/GenBank/DDBJ databases">
        <title>Comparative genomics reveals the genomic features of Rhizophagus irregularis, R. cerebriforme, R. diaphanum and Gigaspora rosea, and their symbiotic lifestyle signature.</title>
        <authorList>
            <person name="Morin E."/>
            <person name="San Clemente H."/>
            <person name="Chen E.C.H."/>
            <person name="De La Providencia I."/>
            <person name="Hainaut M."/>
            <person name="Kuo A."/>
            <person name="Kohler A."/>
            <person name="Murat C."/>
            <person name="Tang N."/>
            <person name="Roy S."/>
            <person name="Loubradou J."/>
            <person name="Henrissat B."/>
            <person name="Grigoriev I.V."/>
            <person name="Corradi N."/>
            <person name="Roux C."/>
            <person name="Martin F.M."/>
        </authorList>
    </citation>
    <scope>NUCLEOTIDE SEQUENCE [LARGE SCALE GENOMIC DNA]</scope>
    <source>
        <strain evidence="1 2">DAOM 194757</strain>
    </source>
</reference>
<dbReference type="AlphaFoldDB" id="A0A397TSH4"/>
<sequence>MDPVYHSKQEISDPVTILKLKQKIDSLREQLAKSWGQNRISLGTTRRVYTAQHFTIIQLK</sequence>
<keyword evidence="2" id="KW-1185">Reference proteome</keyword>
<proteinExistence type="predicted"/>
<accession>A0A397TSH4</accession>
<name>A0A397TSH4_9GLOM</name>
<dbReference type="EMBL" id="QKWP01006563">
    <property type="protein sequence ID" value="RIA99876.1"/>
    <property type="molecule type" value="Genomic_DNA"/>
</dbReference>